<name>A0A2N9GP28_FAGSY</name>
<dbReference type="EMBL" id="OIVN01002168">
    <property type="protein sequence ID" value="SPD01179.1"/>
    <property type="molecule type" value="Genomic_DNA"/>
</dbReference>
<sequence length="108" mass="12387">MGNISRKKWSVVTPVIARNDEESGWSSTLSTGPRRIPSQKMVCSNNQLKPRMIEKMKQERKRPRGLPWPPEPASTKGNNHRSPALRWSLLILIMELRKHGLEVGESIY</sequence>
<organism evidence="2">
    <name type="scientific">Fagus sylvatica</name>
    <name type="common">Beechnut</name>
    <dbReference type="NCBI Taxonomy" id="28930"/>
    <lineage>
        <taxon>Eukaryota</taxon>
        <taxon>Viridiplantae</taxon>
        <taxon>Streptophyta</taxon>
        <taxon>Embryophyta</taxon>
        <taxon>Tracheophyta</taxon>
        <taxon>Spermatophyta</taxon>
        <taxon>Magnoliopsida</taxon>
        <taxon>eudicotyledons</taxon>
        <taxon>Gunneridae</taxon>
        <taxon>Pentapetalae</taxon>
        <taxon>rosids</taxon>
        <taxon>fabids</taxon>
        <taxon>Fagales</taxon>
        <taxon>Fagaceae</taxon>
        <taxon>Fagus</taxon>
    </lineage>
</organism>
<proteinExistence type="predicted"/>
<evidence type="ECO:0000256" key="1">
    <source>
        <dbReference type="SAM" id="MobiDB-lite"/>
    </source>
</evidence>
<evidence type="ECO:0000313" key="2">
    <source>
        <dbReference type="EMBL" id="SPD01179.1"/>
    </source>
</evidence>
<reference evidence="2" key="1">
    <citation type="submission" date="2018-02" db="EMBL/GenBank/DDBJ databases">
        <authorList>
            <person name="Cohen D.B."/>
            <person name="Kent A.D."/>
        </authorList>
    </citation>
    <scope>NUCLEOTIDE SEQUENCE</scope>
</reference>
<feature type="region of interest" description="Disordered" evidence="1">
    <location>
        <begin position="57"/>
        <end position="81"/>
    </location>
</feature>
<accession>A0A2N9GP28</accession>
<dbReference type="AlphaFoldDB" id="A0A2N9GP28"/>
<gene>
    <name evidence="2" type="ORF">FSB_LOCUS29061</name>
</gene>
<protein>
    <submittedName>
        <fullName evidence="2">Uncharacterized protein</fullName>
    </submittedName>
</protein>